<dbReference type="PATRIC" id="fig|1629.5.peg.1167"/>
<evidence type="ECO:0000313" key="3">
    <source>
        <dbReference type="Proteomes" id="UP000051992"/>
    </source>
</evidence>
<keyword evidence="1" id="KW-0812">Transmembrane</keyword>
<feature type="transmembrane region" description="Helical" evidence="1">
    <location>
        <begin position="16"/>
        <end position="37"/>
    </location>
</feature>
<evidence type="ECO:0000256" key="1">
    <source>
        <dbReference type="SAM" id="Phobius"/>
    </source>
</evidence>
<keyword evidence="1" id="KW-0472">Membrane</keyword>
<evidence type="ECO:0000313" key="2">
    <source>
        <dbReference type="EMBL" id="KRN46184.1"/>
    </source>
</evidence>
<keyword evidence="3" id="KW-1185">Reference proteome</keyword>
<accession>A0A0R2H0F6</accession>
<dbReference type="EMBL" id="JQBM01000003">
    <property type="protein sequence ID" value="KRN46184.1"/>
    <property type="molecule type" value="Genomic_DNA"/>
</dbReference>
<protein>
    <submittedName>
        <fullName evidence="2">Uncharacterized protein</fullName>
    </submittedName>
</protein>
<name>A0A0R2H0F6_WEIVI</name>
<organism evidence="2 3">
    <name type="scientific">Weissella viridescens</name>
    <name type="common">Lactobacillus viridescens</name>
    <dbReference type="NCBI Taxonomy" id="1629"/>
    <lineage>
        <taxon>Bacteria</taxon>
        <taxon>Bacillati</taxon>
        <taxon>Bacillota</taxon>
        <taxon>Bacilli</taxon>
        <taxon>Lactobacillales</taxon>
        <taxon>Lactobacillaceae</taxon>
        <taxon>Weissella</taxon>
    </lineage>
</organism>
<dbReference type="Proteomes" id="UP000051992">
    <property type="component" value="Unassembled WGS sequence"/>
</dbReference>
<reference evidence="2 3" key="1">
    <citation type="journal article" date="2015" name="Genome Announc.">
        <title>Expanding the biotechnology potential of lactobacilli through comparative genomics of 213 strains and associated genera.</title>
        <authorList>
            <person name="Sun Z."/>
            <person name="Harris H.M."/>
            <person name="McCann A."/>
            <person name="Guo C."/>
            <person name="Argimon S."/>
            <person name="Zhang W."/>
            <person name="Yang X."/>
            <person name="Jeffery I.B."/>
            <person name="Cooney J.C."/>
            <person name="Kagawa T.F."/>
            <person name="Liu W."/>
            <person name="Song Y."/>
            <person name="Salvetti E."/>
            <person name="Wrobel A."/>
            <person name="Rasinkangas P."/>
            <person name="Parkhill J."/>
            <person name="Rea M.C."/>
            <person name="O'Sullivan O."/>
            <person name="Ritari J."/>
            <person name="Douillard F.P."/>
            <person name="Paul Ross R."/>
            <person name="Yang R."/>
            <person name="Briner A.E."/>
            <person name="Felis G.E."/>
            <person name="de Vos W.M."/>
            <person name="Barrangou R."/>
            <person name="Klaenhammer T.R."/>
            <person name="Caufield P.W."/>
            <person name="Cui Y."/>
            <person name="Zhang H."/>
            <person name="O'Toole P.W."/>
        </authorList>
    </citation>
    <scope>NUCLEOTIDE SEQUENCE [LARGE SCALE GENOMIC DNA]</scope>
    <source>
        <strain evidence="2 3">DSM 20410</strain>
    </source>
</reference>
<proteinExistence type="predicted"/>
<comment type="caution">
    <text evidence="2">The sequence shown here is derived from an EMBL/GenBank/DDBJ whole genome shotgun (WGS) entry which is preliminary data.</text>
</comment>
<dbReference type="AlphaFoldDB" id="A0A0R2H0F6"/>
<sequence length="70" mass="8135">MNNFEKEKEKMKGMVALGWLSGATVLEVIMLLAYLIWQTKIAMFLFGVSTLLFVITLFIFLAWKRGLKKY</sequence>
<dbReference type="OrthoDB" id="9934049at2"/>
<gene>
    <name evidence="2" type="ORF">IV50_GL001159</name>
</gene>
<feature type="transmembrane region" description="Helical" evidence="1">
    <location>
        <begin position="43"/>
        <end position="63"/>
    </location>
</feature>
<keyword evidence="1" id="KW-1133">Transmembrane helix</keyword>
<dbReference type="RefSeq" id="WP_057746385.1">
    <property type="nucleotide sequence ID" value="NZ_JQBM01000003.1"/>
</dbReference>